<dbReference type="EMBL" id="ML994717">
    <property type="protein sequence ID" value="KAF2176039.1"/>
    <property type="molecule type" value="Genomic_DNA"/>
</dbReference>
<gene>
    <name evidence="1" type="ORF">K469DRAFT_38955</name>
</gene>
<dbReference type="AlphaFoldDB" id="A0A6A6DCU8"/>
<evidence type="ECO:0000313" key="1">
    <source>
        <dbReference type="EMBL" id="KAF2176039.1"/>
    </source>
</evidence>
<evidence type="ECO:0000313" key="2">
    <source>
        <dbReference type="Proteomes" id="UP000800200"/>
    </source>
</evidence>
<proteinExistence type="predicted"/>
<evidence type="ECO:0008006" key="3">
    <source>
        <dbReference type="Google" id="ProtNLM"/>
    </source>
</evidence>
<name>A0A6A6DCU8_9PEZI</name>
<protein>
    <recommendedName>
        <fullName evidence="3">DUF659 domain-containing protein</fullName>
    </recommendedName>
</protein>
<accession>A0A6A6DCU8</accession>
<reference evidence="1" key="1">
    <citation type="journal article" date="2020" name="Stud. Mycol.">
        <title>101 Dothideomycetes genomes: a test case for predicting lifestyles and emergence of pathogens.</title>
        <authorList>
            <person name="Haridas S."/>
            <person name="Albert R."/>
            <person name="Binder M."/>
            <person name="Bloem J."/>
            <person name="Labutti K."/>
            <person name="Salamov A."/>
            <person name="Andreopoulos B."/>
            <person name="Baker S."/>
            <person name="Barry K."/>
            <person name="Bills G."/>
            <person name="Bluhm B."/>
            <person name="Cannon C."/>
            <person name="Castanera R."/>
            <person name="Culley D."/>
            <person name="Daum C."/>
            <person name="Ezra D."/>
            <person name="Gonzalez J."/>
            <person name="Henrissat B."/>
            <person name="Kuo A."/>
            <person name="Liang C."/>
            <person name="Lipzen A."/>
            <person name="Lutzoni F."/>
            <person name="Magnuson J."/>
            <person name="Mondo S."/>
            <person name="Nolan M."/>
            <person name="Ohm R."/>
            <person name="Pangilinan J."/>
            <person name="Park H.-J."/>
            <person name="Ramirez L."/>
            <person name="Alfaro M."/>
            <person name="Sun H."/>
            <person name="Tritt A."/>
            <person name="Yoshinaga Y."/>
            <person name="Zwiers L.-H."/>
            <person name="Turgeon B."/>
            <person name="Goodwin S."/>
            <person name="Spatafora J."/>
            <person name="Crous P."/>
            <person name="Grigoriev I."/>
        </authorList>
    </citation>
    <scope>NUCLEOTIDE SEQUENCE</scope>
    <source>
        <strain evidence="1">CBS 207.26</strain>
    </source>
</reference>
<organism evidence="1 2">
    <name type="scientific">Zopfia rhizophila CBS 207.26</name>
    <dbReference type="NCBI Taxonomy" id="1314779"/>
    <lineage>
        <taxon>Eukaryota</taxon>
        <taxon>Fungi</taxon>
        <taxon>Dikarya</taxon>
        <taxon>Ascomycota</taxon>
        <taxon>Pezizomycotina</taxon>
        <taxon>Dothideomycetes</taxon>
        <taxon>Dothideomycetes incertae sedis</taxon>
        <taxon>Zopfiaceae</taxon>
        <taxon>Zopfia</taxon>
    </lineage>
</organism>
<keyword evidence="2" id="KW-1185">Reference proteome</keyword>
<sequence length="103" mass="11875">MILKRLRPAYNPPSRYRIAGPLLTETYKETKEKMEKVLGKASGQVTLVSDGWLIPRGEAIINYVTVTRRWAIFLKISSHGQGSPHRRVYCRWACRDCRGVKSR</sequence>
<dbReference type="Proteomes" id="UP000800200">
    <property type="component" value="Unassembled WGS sequence"/>
</dbReference>
<dbReference type="OrthoDB" id="2439304at2759"/>